<dbReference type="SMART" id="SM00382">
    <property type="entry name" value="AAA"/>
    <property type="match status" value="1"/>
</dbReference>
<dbReference type="RefSeq" id="WP_209296533.1">
    <property type="nucleotide sequence ID" value="NZ_JAGIKT010000106.1"/>
</dbReference>
<protein>
    <recommendedName>
        <fullName evidence="1">AAA+ ATPase domain-containing protein</fullName>
    </recommendedName>
</protein>
<evidence type="ECO:0000313" key="2">
    <source>
        <dbReference type="EMBL" id="MBP0115998.1"/>
    </source>
</evidence>
<dbReference type="InterPro" id="IPR041160">
    <property type="entry name" value="LD_cluster2"/>
</dbReference>
<dbReference type="EMBL" id="JAGIKT010000106">
    <property type="protein sequence ID" value="MBP0115998.1"/>
    <property type="molecule type" value="Genomic_DNA"/>
</dbReference>
<dbReference type="Gene3D" id="3.40.50.300">
    <property type="entry name" value="P-loop containing nucleotide triphosphate hydrolases"/>
    <property type="match status" value="1"/>
</dbReference>
<dbReference type="Proteomes" id="UP000669317">
    <property type="component" value="Unassembled WGS sequence"/>
</dbReference>
<accession>A0ABS4A6F6</accession>
<name>A0ABS4A6F6_9BRAD</name>
<evidence type="ECO:0000259" key="1">
    <source>
        <dbReference type="SMART" id="SM00382"/>
    </source>
</evidence>
<dbReference type="InterPro" id="IPR003593">
    <property type="entry name" value="AAA+_ATPase"/>
</dbReference>
<proteinExistence type="predicted"/>
<keyword evidence="3" id="KW-1185">Reference proteome</keyword>
<organism evidence="2 3">
    <name type="scientific">Bradyrhizobium vignae</name>
    <dbReference type="NCBI Taxonomy" id="1549949"/>
    <lineage>
        <taxon>Bacteria</taxon>
        <taxon>Pseudomonadati</taxon>
        <taxon>Pseudomonadota</taxon>
        <taxon>Alphaproteobacteria</taxon>
        <taxon>Hyphomicrobiales</taxon>
        <taxon>Nitrobacteraceae</taxon>
        <taxon>Bradyrhizobium</taxon>
    </lineage>
</organism>
<dbReference type="InterPro" id="IPR027417">
    <property type="entry name" value="P-loop_NTPase"/>
</dbReference>
<sequence>MSAPIPLDDPALDQALAIVTADYNGPRPTISGVDPFGDLFPFTDAERAHLGAMRDLIEQYVARQDDPRRPLSLAVFGPPGSGKSFAVEQILNKLKLTAKPITVNLTQASDASALSGVLAQAQAHADAAMPAPSRWSWFKGKKSGSFARRAVPVIFFDEFDAPRDGAPYGWLAWFLAPMQDGQFLHNGNIITLRRAVYIFAGGTAPTMRQFSEFDRLPEFQRAKGPDFISRLRGFLDLCGPNEEPRMLRRAVLFRAELSRAIGGNPGSFRPDPDLMKSLLRAGRYRHGARSIAALVDLSDTRKNRRFEWQDLPEDHLLGLHIDRGPLDAKLIGGSIAFSGYDETAEVQNMWRTVARWLWNEGATLSYAGRWASGPGGWLMKFLGEELRRRPAEPRAHRRGKPDPWLENFLDDIKQERDSVDAEVPIADRDRLGLKVTFAPHLTDKERERAASEPWLCSALEHFRRRLAVTDASVARFVVAGARSGHKGRFPGIAEEVMLTLAQRKPIYVAGAFGGAAADVGSLLGLAHPRRGEVPLSFQAEPWEAEGSLSTIADELRPGPWTELPITAGEVAVFLKAHALGGPKWPDNALSFEENRLLFASTNSDEVAGLVRAGLLRLFAKADPATPAL</sequence>
<comment type="caution">
    <text evidence="2">The sequence shown here is derived from an EMBL/GenBank/DDBJ whole genome shotgun (WGS) entry which is preliminary data.</text>
</comment>
<gene>
    <name evidence="2" type="ORF">JWS04_34025</name>
</gene>
<evidence type="ECO:0000313" key="3">
    <source>
        <dbReference type="Proteomes" id="UP000669317"/>
    </source>
</evidence>
<dbReference type="SUPFAM" id="SSF52540">
    <property type="entry name" value="P-loop containing nucleoside triphosphate hydrolases"/>
    <property type="match status" value="1"/>
</dbReference>
<reference evidence="2 3" key="1">
    <citation type="submission" date="2021-03" db="EMBL/GenBank/DDBJ databases">
        <title>Genome Sequence of Bradyrhizobium vignae strain ISRA400.</title>
        <authorList>
            <person name="Tisa L.S."/>
            <person name="Svistoonoff S."/>
            <person name="Hocher V."/>
            <person name="Fall S."/>
            <person name="Zaiya A."/>
            <person name="Naing D."/>
            <person name="Niang N."/>
            <person name="Diouf A."/>
            <person name="Dasylva M.C."/>
            <person name="Toure O."/>
            <person name="Gueye M."/>
            <person name="Gully D."/>
            <person name="Tisseyre P."/>
            <person name="Simpson S."/>
            <person name="Morris K."/>
            <person name="Thomas W.K."/>
        </authorList>
    </citation>
    <scope>NUCLEOTIDE SEQUENCE [LARGE SCALE GENOMIC DNA]</scope>
    <source>
        <strain evidence="2 3">ISRA400</strain>
    </source>
</reference>
<feature type="domain" description="AAA+ ATPase" evidence="1">
    <location>
        <begin position="69"/>
        <end position="262"/>
    </location>
</feature>
<dbReference type="Pfam" id="PF18163">
    <property type="entry name" value="LD_cluster2"/>
    <property type="match status" value="1"/>
</dbReference>